<dbReference type="PANTHER" id="PTHR43135:SF3">
    <property type="entry name" value="ALPHA-D-RIBOSE 1-METHYLPHOSPHONATE 5-TRIPHOSPHATE DIPHOSPHATASE"/>
    <property type="match status" value="1"/>
</dbReference>
<organism evidence="2 3">
    <name type="scientific">Actinomadura nitritigenes</name>
    <dbReference type="NCBI Taxonomy" id="134602"/>
    <lineage>
        <taxon>Bacteria</taxon>
        <taxon>Bacillati</taxon>
        <taxon>Actinomycetota</taxon>
        <taxon>Actinomycetes</taxon>
        <taxon>Streptosporangiales</taxon>
        <taxon>Thermomonosporaceae</taxon>
        <taxon>Actinomadura</taxon>
    </lineage>
</organism>
<dbReference type="InterPro" id="IPR032466">
    <property type="entry name" value="Metal_Hydrolase"/>
</dbReference>
<dbReference type="InterPro" id="IPR011059">
    <property type="entry name" value="Metal-dep_hydrolase_composite"/>
</dbReference>
<dbReference type="RefSeq" id="WP_208273265.1">
    <property type="nucleotide sequence ID" value="NZ_BAAAGM010000005.1"/>
</dbReference>
<dbReference type="SUPFAM" id="SSF51338">
    <property type="entry name" value="Composite domain of metallo-dependent hydrolases"/>
    <property type="match status" value="1"/>
</dbReference>
<evidence type="ECO:0000259" key="1">
    <source>
        <dbReference type="Pfam" id="PF01979"/>
    </source>
</evidence>
<evidence type="ECO:0000313" key="2">
    <source>
        <dbReference type="EMBL" id="MBO2444641.1"/>
    </source>
</evidence>
<dbReference type="Proteomes" id="UP000666915">
    <property type="component" value="Unassembled WGS sequence"/>
</dbReference>
<keyword evidence="3" id="KW-1185">Reference proteome</keyword>
<evidence type="ECO:0000313" key="3">
    <source>
        <dbReference type="Proteomes" id="UP000666915"/>
    </source>
</evidence>
<dbReference type="Gene3D" id="3.40.50.10910">
    <property type="entry name" value="Amidohydrolase"/>
    <property type="match status" value="1"/>
</dbReference>
<dbReference type="Gene3D" id="2.30.40.10">
    <property type="entry name" value="Urease, subunit C, domain 1"/>
    <property type="match status" value="1"/>
</dbReference>
<feature type="domain" description="Amidohydrolase-related" evidence="1">
    <location>
        <begin position="55"/>
        <end position="386"/>
    </location>
</feature>
<dbReference type="PANTHER" id="PTHR43135">
    <property type="entry name" value="ALPHA-D-RIBOSE 1-METHYLPHOSPHONATE 5-TRIPHOSPHATE DIPHOSPHATASE"/>
    <property type="match status" value="1"/>
</dbReference>
<dbReference type="Gene3D" id="1.20.58.520">
    <property type="entry name" value="Amidohydrolase"/>
    <property type="match status" value="1"/>
</dbReference>
<reference evidence="2 3" key="1">
    <citation type="submission" date="2021-03" db="EMBL/GenBank/DDBJ databases">
        <authorList>
            <person name="Kanchanasin P."/>
            <person name="Saeng-In P."/>
            <person name="Phongsopitanun W."/>
            <person name="Yuki M."/>
            <person name="Kudo T."/>
            <person name="Ohkuma M."/>
            <person name="Tanasupawat S."/>
        </authorList>
    </citation>
    <scope>NUCLEOTIDE SEQUENCE [LARGE SCALE GENOMIC DNA]</scope>
    <source>
        <strain evidence="2 3">L46</strain>
    </source>
</reference>
<dbReference type="Pfam" id="PF01979">
    <property type="entry name" value="Amidohydro_1"/>
    <property type="match status" value="1"/>
</dbReference>
<proteinExistence type="predicted"/>
<dbReference type="SUPFAM" id="SSF51556">
    <property type="entry name" value="Metallo-dependent hydrolases"/>
    <property type="match status" value="1"/>
</dbReference>
<gene>
    <name evidence="2" type="ORF">J4557_44700</name>
</gene>
<dbReference type="EMBL" id="JAGEOK010000049">
    <property type="protein sequence ID" value="MBO2444641.1"/>
    <property type="molecule type" value="Genomic_DNA"/>
</dbReference>
<dbReference type="InterPro" id="IPR006680">
    <property type="entry name" value="Amidohydro-rel"/>
</dbReference>
<dbReference type="InterPro" id="IPR051781">
    <property type="entry name" value="Metallo-dep_Hydrolase"/>
</dbReference>
<dbReference type="Gene3D" id="3.30.110.90">
    <property type="entry name" value="Amidohydrolase"/>
    <property type="match status" value="1"/>
</dbReference>
<sequence length="550" mass="57734">MSAHHPFTITDVRVFDGSGVLGATHARVLDGRIHAVGDASIQGADDVLVDGRGGTLMPGLIDAHVHLLPGCTQLAAVFGVTTLIDQFSKPEVIEPERAAVGASARGSGPVRADLRTSGVGATAPGGHPTMAYAPLPYVTGPADAASFVEARLDEGASHLKVVLDDGSGALLDIPTLDAATVEALVRRAHEHRLPVVAHASTAAGAVTVARCGVDVLAHAPFDRMSDEQVAEVAGAGCALIATLSVVDGFPGPDGVLPLLAEPGLVERLPARWRKVLDAQSRRWMPPQPPDGAAARRNTLALFRAGTPVLAGTDTPNPGLVFGASLHRELRHLVAAGLGPTEALAAATAVPAEVFGLSDRGRVAPGLRADLVLVDGDPTARIEATQNLRGAWVAGCRVDPGAYPGSRTEREGIAALRATNEKIMSAMRERWPGLPAPEQVEREDGEILGRVVPTAAGWQATTVFGAPLGAVTSREEAVETLHATGLSSLAEPWWARPVGRPGWQRAHLMEVRPDRVRLRWADPLAEQPASGQWFDIDDLDLSYDRPRACRK</sequence>
<accession>A0ABS3REJ3</accession>
<comment type="caution">
    <text evidence="2">The sequence shown here is derived from an EMBL/GenBank/DDBJ whole genome shotgun (WGS) entry which is preliminary data.</text>
</comment>
<protein>
    <submittedName>
        <fullName evidence="2">Amidohydrolase family protein</fullName>
    </submittedName>
</protein>
<name>A0ABS3REJ3_9ACTN</name>